<feature type="domain" description="Ribosome maturation factor RimP C-terminal" evidence="4">
    <location>
        <begin position="87"/>
        <end position="155"/>
    </location>
</feature>
<protein>
    <submittedName>
        <fullName evidence="5">Bacterial ribosome SSU maturation protein RimP</fullName>
    </submittedName>
</protein>
<dbReference type="SUPFAM" id="SSF74942">
    <property type="entry name" value="YhbC-like, C-terminal domain"/>
    <property type="match status" value="1"/>
</dbReference>
<evidence type="ECO:0000256" key="2">
    <source>
        <dbReference type="ARBA" id="ARBA00022517"/>
    </source>
</evidence>
<name>A0A3B1C4F6_9ZZZZ</name>
<accession>A0A3B1C4F6</accession>
<evidence type="ECO:0000313" key="5">
    <source>
        <dbReference type="EMBL" id="VAX18708.1"/>
    </source>
</evidence>
<keyword evidence="1" id="KW-0963">Cytoplasm</keyword>
<dbReference type="InterPro" id="IPR036847">
    <property type="entry name" value="RimP_C_sf"/>
</dbReference>
<dbReference type="Pfam" id="PF02576">
    <property type="entry name" value="RimP_N"/>
    <property type="match status" value="1"/>
</dbReference>
<dbReference type="HAMAP" id="MF_01077">
    <property type="entry name" value="RimP"/>
    <property type="match status" value="1"/>
</dbReference>
<feature type="domain" description="Ribosome maturation factor RimP N-terminal" evidence="3">
    <location>
        <begin position="12"/>
        <end position="83"/>
    </location>
</feature>
<dbReference type="InterPro" id="IPR028989">
    <property type="entry name" value="RimP_N"/>
</dbReference>
<dbReference type="Gene3D" id="2.30.30.180">
    <property type="entry name" value="Ribosome maturation factor RimP, C-terminal domain"/>
    <property type="match status" value="1"/>
</dbReference>
<evidence type="ECO:0000259" key="3">
    <source>
        <dbReference type="Pfam" id="PF02576"/>
    </source>
</evidence>
<dbReference type="EMBL" id="UOGA01000134">
    <property type="protein sequence ID" value="VAX18708.1"/>
    <property type="molecule type" value="Genomic_DNA"/>
</dbReference>
<dbReference type="SUPFAM" id="SSF75420">
    <property type="entry name" value="YhbC-like, N-terminal domain"/>
    <property type="match status" value="1"/>
</dbReference>
<dbReference type="Gene3D" id="3.30.300.70">
    <property type="entry name" value="RimP-like superfamily, N-terminal"/>
    <property type="match status" value="1"/>
</dbReference>
<dbReference type="PANTHER" id="PTHR33867">
    <property type="entry name" value="RIBOSOME MATURATION FACTOR RIMP"/>
    <property type="match status" value="1"/>
</dbReference>
<gene>
    <name evidence="5" type="ORF">MNBD_NITROSPINAE04-217</name>
</gene>
<dbReference type="GO" id="GO:0006412">
    <property type="term" value="P:translation"/>
    <property type="evidence" value="ECO:0007669"/>
    <property type="project" value="TreeGrafter"/>
</dbReference>
<dbReference type="GO" id="GO:0005829">
    <property type="term" value="C:cytosol"/>
    <property type="evidence" value="ECO:0007669"/>
    <property type="project" value="TreeGrafter"/>
</dbReference>
<dbReference type="Pfam" id="PF17384">
    <property type="entry name" value="DUF150_C"/>
    <property type="match status" value="1"/>
</dbReference>
<dbReference type="InterPro" id="IPR035956">
    <property type="entry name" value="RimP_N_sf"/>
</dbReference>
<keyword evidence="2" id="KW-0690">Ribosome biogenesis</keyword>
<dbReference type="FunFam" id="3.30.300.70:FF:000001">
    <property type="entry name" value="Ribosome maturation factor RimP"/>
    <property type="match status" value="1"/>
</dbReference>
<organism evidence="5">
    <name type="scientific">hydrothermal vent metagenome</name>
    <dbReference type="NCBI Taxonomy" id="652676"/>
    <lineage>
        <taxon>unclassified sequences</taxon>
        <taxon>metagenomes</taxon>
        <taxon>ecological metagenomes</taxon>
    </lineage>
</organism>
<dbReference type="AlphaFoldDB" id="A0A3B1C4F6"/>
<evidence type="ECO:0000256" key="1">
    <source>
        <dbReference type="ARBA" id="ARBA00022490"/>
    </source>
</evidence>
<dbReference type="CDD" id="cd01734">
    <property type="entry name" value="YlxS_C"/>
    <property type="match status" value="1"/>
</dbReference>
<sequence length="156" mass="16762">MSLVDAESLWAIIKPVVEGEALELVDIEITGRGKTPVLRIYIDKEGGVTVEECAKVSRQAQLALTAENYMDSSYTLEVSSPGLTRPLKKPADFKRAVGSLACLVLRNTVIDVDSGKTLGVIAGANDTGVTFEIKGEGKSVEIPYPDIKKANLEIEL</sequence>
<dbReference type="InterPro" id="IPR028998">
    <property type="entry name" value="RimP_C"/>
</dbReference>
<dbReference type="InterPro" id="IPR003728">
    <property type="entry name" value="Ribosome_maturation_RimP"/>
</dbReference>
<dbReference type="PANTHER" id="PTHR33867:SF1">
    <property type="entry name" value="RIBOSOME MATURATION FACTOR RIMP"/>
    <property type="match status" value="1"/>
</dbReference>
<reference evidence="5" key="1">
    <citation type="submission" date="2018-06" db="EMBL/GenBank/DDBJ databases">
        <authorList>
            <person name="Zhirakovskaya E."/>
        </authorList>
    </citation>
    <scope>NUCLEOTIDE SEQUENCE</scope>
</reference>
<dbReference type="GO" id="GO:0000028">
    <property type="term" value="P:ribosomal small subunit assembly"/>
    <property type="evidence" value="ECO:0007669"/>
    <property type="project" value="TreeGrafter"/>
</dbReference>
<evidence type="ECO:0000259" key="4">
    <source>
        <dbReference type="Pfam" id="PF17384"/>
    </source>
</evidence>
<proteinExistence type="inferred from homology"/>